<name>A0A4S2H7F0_9PROT</name>
<dbReference type="RefSeq" id="WP_135945921.1">
    <property type="nucleotide sequence ID" value="NZ_BMEI01000005.1"/>
</dbReference>
<gene>
    <name evidence="1" type="ORF">E5162_14130</name>
</gene>
<accession>A0A4S2H7F0</accession>
<keyword evidence="2" id="KW-1185">Reference proteome</keyword>
<protein>
    <submittedName>
        <fullName evidence="1">DUF3168 domain-containing protein</fullName>
    </submittedName>
</protein>
<dbReference type="EMBL" id="SRXV01000005">
    <property type="protein sequence ID" value="TGY91745.1"/>
    <property type="molecule type" value="Genomic_DNA"/>
</dbReference>
<organism evidence="1 2">
    <name type="scientific">Marinicauda pacifica</name>
    <dbReference type="NCBI Taxonomy" id="1133559"/>
    <lineage>
        <taxon>Bacteria</taxon>
        <taxon>Pseudomonadati</taxon>
        <taxon>Pseudomonadota</taxon>
        <taxon>Alphaproteobacteria</taxon>
        <taxon>Maricaulales</taxon>
        <taxon>Maricaulaceae</taxon>
        <taxon>Marinicauda</taxon>
    </lineage>
</organism>
<dbReference type="AlphaFoldDB" id="A0A4S2H7F0"/>
<proteinExistence type="predicted"/>
<evidence type="ECO:0000313" key="2">
    <source>
        <dbReference type="Proteomes" id="UP000305451"/>
    </source>
</evidence>
<dbReference type="Proteomes" id="UP000305451">
    <property type="component" value="Unassembled WGS sequence"/>
</dbReference>
<dbReference type="Gene3D" id="3.30.2000.30">
    <property type="match status" value="1"/>
</dbReference>
<evidence type="ECO:0000313" key="1">
    <source>
        <dbReference type="EMBL" id="TGY91745.1"/>
    </source>
</evidence>
<dbReference type="InterPro" id="IPR053745">
    <property type="entry name" value="Viral_Tail_Comp_sf"/>
</dbReference>
<reference evidence="1 2" key="1">
    <citation type="journal article" date="2013" name="Int. J. Syst. Evol. Microbiol.">
        <title>Marinicauda pacifica gen. nov., sp. nov., a prosthecate alphaproteobacterium of the family Hyphomonadaceae isolated from deep seawater.</title>
        <authorList>
            <person name="Zhang X.Y."/>
            <person name="Li G.W."/>
            <person name="Wang C.S."/>
            <person name="Zhang Y.J."/>
            <person name="Xu X.W."/>
            <person name="Li H."/>
            <person name="Liu A."/>
            <person name="Liu C."/>
            <person name="Xie B.B."/>
            <person name="Qin Q.L."/>
            <person name="Xu Z."/>
            <person name="Chen X.L."/>
            <person name="Zhou B.C."/>
            <person name="Zhang Y.Z."/>
        </authorList>
    </citation>
    <scope>NUCLEOTIDE SEQUENCE [LARGE SCALE GENOMIC DNA]</scope>
    <source>
        <strain evidence="1 2">P-1 km-3</strain>
    </source>
</reference>
<comment type="caution">
    <text evidence="1">The sequence shown here is derived from an EMBL/GenBank/DDBJ whole genome shotgun (WGS) entry which is preliminary data.</text>
</comment>
<dbReference type="Pfam" id="PF11367">
    <property type="entry name" value="Tail_completion_gp17"/>
    <property type="match status" value="1"/>
</dbReference>
<sequence length="136" mass="14416">MSAELAFQAGLLGHLSASPSVQGVFGHPARLFDRAPGGIAYPFVSLGRGESESADGDGVDLIEHRLTLHVWGRRDDADSVKTGIGALRKALRAGVPELDGAWRCVTCHVVYADVFSASDSRLLHALVRVRALIEAG</sequence>
<dbReference type="InterPro" id="IPR021508">
    <property type="entry name" value="Gp17-like"/>
</dbReference>
<dbReference type="OrthoDB" id="7630456at2"/>